<accession>A0AAW1V988</accession>
<evidence type="ECO:0000313" key="2">
    <source>
        <dbReference type="Proteomes" id="UP001431783"/>
    </source>
</evidence>
<organism evidence="1 2">
    <name type="scientific">Henosepilachna vigintioctopunctata</name>
    <dbReference type="NCBI Taxonomy" id="420089"/>
    <lineage>
        <taxon>Eukaryota</taxon>
        <taxon>Metazoa</taxon>
        <taxon>Ecdysozoa</taxon>
        <taxon>Arthropoda</taxon>
        <taxon>Hexapoda</taxon>
        <taxon>Insecta</taxon>
        <taxon>Pterygota</taxon>
        <taxon>Neoptera</taxon>
        <taxon>Endopterygota</taxon>
        <taxon>Coleoptera</taxon>
        <taxon>Polyphaga</taxon>
        <taxon>Cucujiformia</taxon>
        <taxon>Coccinelloidea</taxon>
        <taxon>Coccinellidae</taxon>
        <taxon>Epilachninae</taxon>
        <taxon>Epilachnini</taxon>
        <taxon>Henosepilachna</taxon>
    </lineage>
</organism>
<keyword evidence="2" id="KW-1185">Reference proteome</keyword>
<evidence type="ECO:0000313" key="1">
    <source>
        <dbReference type="EMBL" id="KAK9888479.1"/>
    </source>
</evidence>
<dbReference type="AlphaFoldDB" id="A0AAW1V988"/>
<dbReference type="EMBL" id="JARQZJ010000121">
    <property type="protein sequence ID" value="KAK9888479.1"/>
    <property type="molecule type" value="Genomic_DNA"/>
</dbReference>
<gene>
    <name evidence="1" type="ORF">WA026_000730</name>
</gene>
<proteinExistence type="predicted"/>
<reference evidence="1 2" key="1">
    <citation type="submission" date="2023-03" db="EMBL/GenBank/DDBJ databases">
        <title>Genome insight into feeding habits of ladybird beetles.</title>
        <authorList>
            <person name="Li H.-S."/>
            <person name="Huang Y.-H."/>
            <person name="Pang H."/>
        </authorList>
    </citation>
    <scope>NUCLEOTIDE SEQUENCE [LARGE SCALE GENOMIC DNA]</scope>
    <source>
        <strain evidence="1">SYSU_2023b</strain>
        <tissue evidence="1">Whole body</tissue>
    </source>
</reference>
<dbReference type="Proteomes" id="UP001431783">
    <property type="component" value="Unassembled WGS sequence"/>
</dbReference>
<protein>
    <submittedName>
        <fullName evidence="1">Uncharacterized protein</fullName>
    </submittedName>
</protein>
<name>A0AAW1V988_9CUCU</name>
<sequence length="83" mass="9731">MWVQSEMHKCTQTPDQPVSLKDSPLLARVRRAMIRQEEESLRPQRSLLAQRSTIPTFEEVFLHSKETLLNRLSLRAKREVSSK</sequence>
<comment type="caution">
    <text evidence="1">The sequence shown here is derived from an EMBL/GenBank/DDBJ whole genome shotgun (WGS) entry which is preliminary data.</text>
</comment>